<proteinExistence type="predicted"/>
<evidence type="ECO:0000313" key="1">
    <source>
        <dbReference type="EMBL" id="KZT00787.1"/>
    </source>
</evidence>
<protein>
    <submittedName>
        <fullName evidence="1">Uncharacterized protein</fullName>
    </submittedName>
</protein>
<dbReference type="GeneID" id="63819842"/>
<gene>
    <name evidence="1" type="ORF">LAESUDRAFT_526638</name>
</gene>
<sequence length="150" mass="16337">MSESMKCAKMGSVGPCLRWPGGGHSVYWISSSSAKPHPCRQSRPRRPSNSPSLPPINVRRGCETISCAALRLTQKARPCAGFRSSIFPDDGAGQPLSGIMISFTRVSWTRSAIVCPGTSTRRAIDASQLRLFLQCNFSSDTQRSCNTIRC</sequence>
<dbReference type="EMBL" id="KV427677">
    <property type="protein sequence ID" value="KZT00787.1"/>
    <property type="molecule type" value="Genomic_DNA"/>
</dbReference>
<dbReference type="InParanoid" id="A0A165BD86"/>
<evidence type="ECO:0000313" key="2">
    <source>
        <dbReference type="Proteomes" id="UP000076871"/>
    </source>
</evidence>
<keyword evidence="2" id="KW-1185">Reference proteome</keyword>
<accession>A0A165BD86</accession>
<dbReference type="RefSeq" id="XP_040758527.1">
    <property type="nucleotide sequence ID" value="XM_040902811.1"/>
</dbReference>
<reference evidence="1 2" key="1">
    <citation type="journal article" date="2016" name="Mol. Biol. Evol.">
        <title>Comparative Genomics of Early-Diverging Mushroom-Forming Fungi Provides Insights into the Origins of Lignocellulose Decay Capabilities.</title>
        <authorList>
            <person name="Nagy L.G."/>
            <person name="Riley R."/>
            <person name="Tritt A."/>
            <person name="Adam C."/>
            <person name="Daum C."/>
            <person name="Floudas D."/>
            <person name="Sun H."/>
            <person name="Yadav J.S."/>
            <person name="Pangilinan J."/>
            <person name="Larsson K.H."/>
            <person name="Matsuura K."/>
            <person name="Barry K."/>
            <person name="Labutti K."/>
            <person name="Kuo R."/>
            <person name="Ohm R.A."/>
            <person name="Bhattacharya S.S."/>
            <person name="Shirouzu T."/>
            <person name="Yoshinaga Y."/>
            <person name="Martin F.M."/>
            <person name="Grigoriev I.V."/>
            <person name="Hibbett D.S."/>
        </authorList>
    </citation>
    <scope>NUCLEOTIDE SEQUENCE [LARGE SCALE GENOMIC DNA]</scope>
    <source>
        <strain evidence="1 2">93-53</strain>
    </source>
</reference>
<dbReference type="AlphaFoldDB" id="A0A165BD86"/>
<dbReference type="Proteomes" id="UP000076871">
    <property type="component" value="Unassembled WGS sequence"/>
</dbReference>
<name>A0A165BD86_9APHY</name>
<organism evidence="1 2">
    <name type="scientific">Laetiporus sulphureus 93-53</name>
    <dbReference type="NCBI Taxonomy" id="1314785"/>
    <lineage>
        <taxon>Eukaryota</taxon>
        <taxon>Fungi</taxon>
        <taxon>Dikarya</taxon>
        <taxon>Basidiomycota</taxon>
        <taxon>Agaricomycotina</taxon>
        <taxon>Agaricomycetes</taxon>
        <taxon>Polyporales</taxon>
        <taxon>Laetiporus</taxon>
    </lineage>
</organism>